<name>A0A9W6AK75_ASPTU</name>
<sequence>MQSPNHRYRDCEDDKVHDHVESLIDNDESGRAEAVSLDIYIPVGAKRAALQCTGHEDTRRPCGNEDIQAEGEAKEASSSEEAAVETDEGNLDYRGQDEIDAIESIQKLTQNQLNQHPQHQYDSHEAKTIVYSETSAPLDSGSKS</sequence>
<reference evidence="2" key="1">
    <citation type="submission" date="2022-07" db="EMBL/GenBank/DDBJ databases">
        <title>Taxonomy of Aspergillus series Nigri: significant species reduction supported by multi-species coalescent approaches.</title>
        <authorList>
            <person name="Bian C."/>
            <person name="Kusuya Y."/>
            <person name="Sklenar F."/>
            <person name="D'hooge E."/>
            <person name="Yaguchi T."/>
            <person name="Takahashi H."/>
            <person name="Hubka V."/>
        </authorList>
    </citation>
    <scope>NUCLEOTIDE SEQUENCE</scope>
    <source>
        <strain evidence="2">IFM 56815</strain>
    </source>
</reference>
<organism evidence="2 3">
    <name type="scientific">Aspergillus tubingensis</name>
    <dbReference type="NCBI Taxonomy" id="5068"/>
    <lineage>
        <taxon>Eukaryota</taxon>
        <taxon>Fungi</taxon>
        <taxon>Dikarya</taxon>
        <taxon>Ascomycota</taxon>
        <taxon>Pezizomycotina</taxon>
        <taxon>Eurotiomycetes</taxon>
        <taxon>Eurotiomycetidae</taxon>
        <taxon>Eurotiales</taxon>
        <taxon>Aspergillaceae</taxon>
        <taxon>Aspergillus</taxon>
        <taxon>Aspergillus subgen. Circumdati</taxon>
    </lineage>
</organism>
<feature type="region of interest" description="Disordered" evidence="1">
    <location>
        <begin position="112"/>
        <end position="144"/>
    </location>
</feature>
<evidence type="ECO:0000313" key="2">
    <source>
        <dbReference type="EMBL" id="GLA83890.1"/>
    </source>
</evidence>
<feature type="region of interest" description="Disordered" evidence="1">
    <location>
        <begin position="55"/>
        <end position="92"/>
    </location>
</feature>
<evidence type="ECO:0000256" key="1">
    <source>
        <dbReference type="SAM" id="MobiDB-lite"/>
    </source>
</evidence>
<dbReference type="Proteomes" id="UP001144157">
    <property type="component" value="Unassembled WGS sequence"/>
</dbReference>
<comment type="caution">
    <text evidence="2">The sequence shown here is derived from an EMBL/GenBank/DDBJ whole genome shotgun (WGS) entry which is preliminary data.</text>
</comment>
<feature type="compositionally biased region" description="Polar residues" evidence="1">
    <location>
        <begin position="131"/>
        <end position="144"/>
    </location>
</feature>
<gene>
    <name evidence="2" type="ORF">AtubIFM56815_008097</name>
</gene>
<dbReference type="EMBL" id="BRPE01000005">
    <property type="protein sequence ID" value="GLA83890.1"/>
    <property type="molecule type" value="Genomic_DNA"/>
</dbReference>
<evidence type="ECO:0000313" key="3">
    <source>
        <dbReference type="Proteomes" id="UP001144157"/>
    </source>
</evidence>
<dbReference type="AlphaFoldDB" id="A0A9W6AK75"/>
<accession>A0A9W6AK75</accession>
<proteinExistence type="predicted"/>
<protein>
    <submittedName>
        <fullName evidence="2">Uncharacterized protein</fullName>
    </submittedName>
</protein>